<dbReference type="Proteomes" id="UP000268658">
    <property type="component" value="Chromosome"/>
</dbReference>
<dbReference type="KEGG" id="avc:NCTC10951_02669"/>
<evidence type="ECO:0000313" key="1">
    <source>
        <dbReference type="EMBL" id="VEI18342.1"/>
    </source>
</evidence>
<accession>A0A448PP45</accession>
<organism evidence="1 2">
    <name type="scientific">Actinomyces viscosus</name>
    <dbReference type="NCBI Taxonomy" id="1656"/>
    <lineage>
        <taxon>Bacteria</taxon>
        <taxon>Bacillati</taxon>
        <taxon>Actinomycetota</taxon>
        <taxon>Actinomycetes</taxon>
        <taxon>Actinomycetales</taxon>
        <taxon>Actinomycetaceae</taxon>
        <taxon>Actinomyces</taxon>
    </lineage>
</organism>
<dbReference type="EMBL" id="LR134477">
    <property type="protein sequence ID" value="VEI18342.1"/>
    <property type="molecule type" value="Genomic_DNA"/>
</dbReference>
<proteinExistence type="predicted"/>
<gene>
    <name evidence="1" type="ORF">NCTC10951_02669</name>
</gene>
<dbReference type="RefSeq" id="WP_134771935.1">
    <property type="nucleotide sequence ID" value="NZ_JASPER010000103.1"/>
</dbReference>
<evidence type="ECO:0000313" key="2">
    <source>
        <dbReference type="Proteomes" id="UP000268658"/>
    </source>
</evidence>
<dbReference type="AlphaFoldDB" id="A0A448PP45"/>
<protein>
    <submittedName>
        <fullName evidence="1">Uncharacterized protein</fullName>
    </submittedName>
</protein>
<sequence length="400" mass="44265">MTVTLSAARTFDANPYFSAARGLELQGHTLEQASQDLSGVRTLAAEGWQGVAASAFSERSRTVENSGWRLSRSLIQHSQLLNWYAAAKELACKKAVSMADLAAAKGFIVSDVWLLSLSPLQLVGGNVAFDLVEMNILQVVINSHVSMIDLVDVEATSLLNGSEALNSVLLGANSAPHVTSNGYVVGKIPDRTINFDNDFPYNSKWLFTCVDLDSWNLWHLLLYLSKTTPGREDANDMYEHYLSGKGTDKNFDFEKGYREDMGVRREVDREMNESLTAANELVKEGHTSADFHSGVKSSADANYPETENWQKTVGSYFYYSDSELKVDGDTVTLTTTMTARDRWNFNKGARDIMSGAPDAVNGRFEELGWARSFDTSGTITRVYSWKVGEEPPYIDGHVIV</sequence>
<name>A0A448PP45_ACTVI</name>
<dbReference type="OrthoDB" id="8480648at2"/>
<reference evidence="1 2" key="1">
    <citation type="submission" date="2018-12" db="EMBL/GenBank/DDBJ databases">
        <authorList>
            <consortium name="Pathogen Informatics"/>
        </authorList>
    </citation>
    <scope>NUCLEOTIDE SEQUENCE [LARGE SCALE GENOMIC DNA]</scope>
    <source>
        <strain evidence="1 2">NCTC10951</strain>
    </source>
</reference>